<accession>A0A6J4HSX5</accession>
<dbReference type="AlphaFoldDB" id="A0A6J4HSX5"/>
<organism evidence="1">
    <name type="scientific">uncultured Coleofasciculus sp</name>
    <dbReference type="NCBI Taxonomy" id="1267456"/>
    <lineage>
        <taxon>Bacteria</taxon>
        <taxon>Bacillati</taxon>
        <taxon>Cyanobacteriota</taxon>
        <taxon>Cyanophyceae</taxon>
        <taxon>Coleofasciculales</taxon>
        <taxon>Coleofasciculaceae</taxon>
        <taxon>Coleofasciculus</taxon>
        <taxon>environmental samples</taxon>
    </lineage>
</organism>
<reference evidence="1" key="1">
    <citation type="submission" date="2020-02" db="EMBL/GenBank/DDBJ databases">
        <authorList>
            <person name="Meier V. D."/>
        </authorList>
    </citation>
    <scope>NUCLEOTIDE SEQUENCE</scope>
    <source>
        <strain evidence="1">AVDCRST_MAG92</strain>
    </source>
</reference>
<name>A0A6J4HSX5_9CYAN</name>
<gene>
    <name evidence="1" type="ORF">AVDCRST_MAG92-1072</name>
</gene>
<evidence type="ECO:0000313" key="1">
    <source>
        <dbReference type="EMBL" id="CAA9231946.1"/>
    </source>
</evidence>
<proteinExistence type="predicted"/>
<sequence length="39" mass="4503">MGVLFSWVEQSRSLVANIIYFPERPAECPLILVIVVNWL</sequence>
<dbReference type="EMBL" id="CADCTM010000146">
    <property type="protein sequence ID" value="CAA9231946.1"/>
    <property type="molecule type" value="Genomic_DNA"/>
</dbReference>
<protein>
    <submittedName>
        <fullName evidence="1">Uncharacterized protein</fullName>
    </submittedName>
</protein>